<feature type="coiled-coil region" evidence="1">
    <location>
        <begin position="412"/>
        <end position="446"/>
    </location>
</feature>
<dbReference type="EMBL" id="CCSD01000056">
    <property type="protein sequence ID" value="CDZ89059.1"/>
    <property type="molecule type" value="Genomic_DNA"/>
</dbReference>
<evidence type="ECO:0000313" key="4">
    <source>
        <dbReference type="Proteomes" id="UP000042997"/>
    </source>
</evidence>
<protein>
    <recommendedName>
        <fullName evidence="5">Tape measure protein</fullName>
    </recommendedName>
</protein>
<gene>
    <name evidence="3" type="ORF">RHRU231_450226</name>
</gene>
<evidence type="ECO:0000256" key="2">
    <source>
        <dbReference type="SAM" id="MobiDB-lite"/>
    </source>
</evidence>
<dbReference type="RefSeq" id="WP_428695820.1">
    <property type="nucleotide sequence ID" value="NZ_JBNQFU010000021.1"/>
</dbReference>
<feature type="coiled-coil region" evidence="1">
    <location>
        <begin position="479"/>
        <end position="513"/>
    </location>
</feature>
<dbReference type="Proteomes" id="UP000042997">
    <property type="component" value="Unassembled WGS sequence"/>
</dbReference>
<feature type="compositionally biased region" description="Basic and acidic residues" evidence="2">
    <location>
        <begin position="343"/>
        <end position="356"/>
    </location>
</feature>
<reference evidence="3 4" key="1">
    <citation type="journal article" date="2014" name="Genome Announc.">
        <title>Draft Genome Sequence of Propane- and Butane-Oxidizing Actinobacterium Rhodococcus ruber IEGM 231.</title>
        <authorList>
            <person name="Ivshina I.B."/>
            <person name="Kuyukina M.S."/>
            <person name="Krivoruchko A.V."/>
            <person name="Barbe V."/>
            <person name="Fischer C."/>
        </authorList>
    </citation>
    <scope>NUCLEOTIDE SEQUENCE [LARGE SCALE GENOMIC DNA]</scope>
</reference>
<keyword evidence="1" id="KW-0175">Coiled coil</keyword>
<feature type="region of interest" description="Disordered" evidence="2">
    <location>
        <begin position="766"/>
        <end position="793"/>
    </location>
</feature>
<name>A0A098BJX4_9NOCA</name>
<accession>A0A098BJX4</accession>
<evidence type="ECO:0008006" key="5">
    <source>
        <dbReference type="Google" id="ProtNLM"/>
    </source>
</evidence>
<proteinExistence type="predicted"/>
<evidence type="ECO:0000313" key="3">
    <source>
        <dbReference type="EMBL" id="CDZ89059.1"/>
    </source>
</evidence>
<evidence type="ECO:0000256" key="1">
    <source>
        <dbReference type="SAM" id="Coils"/>
    </source>
</evidence>
<feature type="region of interest" description="Disordered" evidence="2">
    <location>
        <begin position="330"/>
        <end position="356"/>
    </location>
</feature>
<sequence>MTAGPFNAGSAHLAIKPRLATDFRQQLRTQLRSVNVEHKVTISPDLTGFRQKLQTAVKSAKAEVKVNVTPDMTGFRTKLNAAVRGTNAPTVKVRVDPDLTGFRTKLNTAIRAVNLPAVRVRVTPDLTGFQAALRTGLASSNANAVRVPVDVDLTQARAQMEAFRTWAGMPIHINVDMDTAGAHAQLSALMVQALGLQATLARMNVSSGVSTGVRAATSAMGGFGAAIGAAKFGLMALAGVSLVPLVGQLVQAAGVIALLPAMGAAATASLATVVVGSTGIVDAFKAAGDASDDVAKNAASNAKKQTDAARQVEDAQRDVGDAYDNAAQTAKDGARQIASAERGVQDAQKRSKAAQEDLTRARKDALEQIEDLNLALKGSAIDEEDALIAVERARERLANLGKDGDQVTILDRREAENNLRGALQRVDEVRERNADLRKETEAANKAGVEGSQQVVAAKEGVAEAIQGEKDAQENLAVTHENVARQNAQAQRQIEDALRRVADAQANQAEALAETSAAVDKYNQALANLSPNARDFVERTRELGDAWGALRMSVQDSLFDGMGAKMQELGGNYIPILTSGLTGLADVLNGKMRQAMDWLNGTEVQNDISAILDNTAEALGPLLNGLGNLGRALLDIATVGSELLPEVTGAFEDGTESFADMIRRMRDDGSLETFMRDSMDAFAQIWRIVKNIGGIASNLFTGSDDLGESWLDSIEKATERWKDFLGTPEGQEEIKKFFQDVKDVVDGIVAAIKFGAGLLGTFRGAGDSNRGGDDGEGALVPEQLPPGQAREAGQARQVWDAADNSTGFWGKTARGFNSLFGFNNETDSYDGGMWNPGTEGSLANRVKGHFTEMGREWDVFTNWIQSGWDDHIGPVFTSIGEGTANISGWFVDRIRTSSVNSWNSLRDAVTDGWGTIRTNWEILRTEGLGGLANEFVSKITNGAVTTWQELPSAIGEGARTIIDEHFPWLGSALDTLEGVFQRGVDRIGGIWDGLKEKLASPINWVIENVFNKLISAWNAIAPKIGLPEIQPIGLMVDGAGDGGGFSKVKQFNRGGTVDGVMSGYSPGRDDRIIAVGGGEAVMRPEWTRAVGKDFVENANAAARSGGVSGARKFMGYFNRGGIVESMEAVVRKHFPMLLTNDRAFSGLRFTDDGYHSKGMAGDFSNGGDAGTPEMKAFANYVADEYQNRTLELIHSPFNRNINDYKDVGDGFGFYGAGTMNQHRNHVHWAVDGPVGEGGAPDPSLWDKIKSGVGGVVSRVSTFFRNLVADQFEKPVNALGSIIPNPFPGIGDFGYVPKKMYDTLTGKALDWVRGKAEAKDNAAGSSGSSGAPLGAFGGNSMDYAREIVEAAKERGLPSKAAKIALMTAMAESSLKMWANNSVPESLNYPHDAIGSDYDSVGLFQQRDNGAWGTVEQRMNPRASAGMFYDALMGVDWQSMSPAQAAQAVQRSAFADGSNYAAHEGRADELVAQLYDAGGVIEPNKLAVNLSGKPEAVFTNEEWMLIHELVRLLGMTDFVDKLAASDGPKELSGEQLTGLPSTYGTGEGTVAAGGYTLPTGELSKDLRAFDKLHGNQSSGSGGSKFPALGSPEHVQQAGAIFQNATSTFAGRAKDAGMQFLSGWIPDELMNPQGLVGGLISAGKELSGWFHENHGTPDLFNDPIGSLGQIAGGFIGGGTPPPMPTVDPGAVQQQVDSLRNAAPAQASGTGSAGDTYNFYANNAEELWRRFQTMQAQKAAGFIGR</sequence>
<organism evidence="3 4">
    <name type="scientific">Rhodococcus ruber</name>
    <dbReference type="NCBI Taxonomy" id="1830"/>
    <lineage>
        <taxon>Bacteria</taxon>
        <taxon>Bacillati</taxon>
        <taxon>Actinomycetota</taxon>
        <taxon>Actinomycetes</taxon>
        <taxon>Mycobacteriales</taxon>
        <taxon>Nocardiaceae</taxon>
        <taxon>Rhodococcus</taxon>
    </lineage>
</organism>